<gene>
    <name evidence="4" type="ORF">HNR00_002033</name>
</gene>
<dbReference type="SUPFAM" id="SSF54637">
    <property type="entry name" value="Thioesterase/thiol ester dehydrase-isomerase"/>
    <property type="match status" value="1"/>
</dbReference>
<dbReference type="InterPro" id="IPR006683">
    <property type="entry name" value="Thioestr_dom"/>
</dbReference>
<comment type="caution">
    <text evidence="4">The sequence shown here is derived from an EMBL/GenBank/DDBJ whole genome shotgun (WGS) entry which is preliminary data.</text>
</comment>
<dbReference type="GO" id="GO:0047617">
    <property type="term" value="F:fatty acyl-CoA hydrolase activity"/>
    <property type="evidence" value="ECO:0007669"/>
    <property type="project" value="InterPro"/>
</dbReference>
<evidence type="ECO:0000313" key="4">
    <source>
        <dbReference type="EMBL" id="MBB5757322.1"/>
    </source>
</evidence>
<sequence>MTNVESGTRTPIPPHARAHSRALVEHPFQRHCGLEILDQAPGRCRTRLRVAPATDNLSQALHGGVTYAMIDVTSMLATLPLLAAEEYAVSTSMATTILTAVPRGAQAEFESEVIRAGRTMIVTETKAFRMEADGARTLFATAQISKVRLAQDIRAPNP</sequence>
<protein>
    <submittedName>
        <fullName evidence="4">Acyl-coenzyme A thioesterase 13</fullName>
        <ecNumber evidence="4">3.1.2.-</ecNumber>
    </submittedName>
</protein>
<keyword evidence="2 4" id="KW-0378">Hydrolase</keyword>
<keyword evidence="5" id="KW-1185">Reference proteome</keyword>
<dbReference type="InterPro" id="IPR029069">
    <property type="entry name" value="HotDog_dom_sf"/>
</dbReference>
<dbReference type="RefSeq" id="WP_183568730.1">
    <property type="nucleotide sequence ID" value="NZ_JACHOP010000006.1"/>
</dbReference>
<feature type="domain" description="Thioesterase" evidence="3">
    <location>
        <begin position="61"/>
        <end position="129"/>
    </location>
</feature>
<dbReference type="EC" id="3.1.2.-" evidence="4"/>
<evidence type="ECO:0000313" key="5">
    <source>
        <dbReference type="Proteomes" id="UP000583454"/>
    </source>
</evidence>
<comment type="similarity">
    <text evidence="1">Belongs to the thioesterase PaaI family.</text>
</comment>
<dbReference type="Pfam" id="PF03061">
    <property type="entry name" value="4HBT"/>
    <property type="match status" value="1"/>
</dbReference>
<evidence type="ECO:0000256" key="2">
    <source>
        <dbReference type="ARBA" id="ARBA00022801"/>
    </source>
</evidence>
<organism evidence="4 5">
    <name type="scientific">Methylorubrum rhodinum</name>
    <dbReference type="NCBI Taxonomy" id="29428"/>
    <lineage>
        <taxon>Bacteria</taxon>
        <taxon>Pseudomonadati</taxon>
        <taxon>Pseudomonadota</taxon>
        <taxon>Alphaproteobacteria</taxon>
        <taxon>Hyphomicrobiales</taxon>
        <taxon>Methylobacteriaceae</taxon>
        <taxon>Methylorubrum</taxon>
    </lineage>
</organism>
<dbReference type="PANTHER" id="PTHR21660:SF1">
    <property type="entry name" value="ACYL-COENZYME A THIOESTERASE 13"/>
    <property type="match status" value="1"/>
</dbReference>
<name>A0A840ZH36_9HYPH</name>
<dbReference type="CDD" id="cd03443">
    <property type="entry name" value="PaaI_thioesterase"/>
    <property type="match status" value="1"/>
</dbReference>
<proteinExistence type="inferred from homology"/>
<dbReference type="Proteomes" id="UP000583454">
    <property type="component" value="Unassembled WGS sequence"/>
</dbReference>
<dbReference type="EMBL" id="JACHOP010000006">
    <property type="protein sequence ID" value="MBB5757322.1"/>
    <property type="molecule type" value="Genomic_DNA"/>
</dbReference>
<reference evidence="4 5" key="1">
    <citation type="submission" date="2020-08" db="EMBL/GenBank/DDBJ databases">
        <title>Genomic Encyclopedia of Type Strains, Phase IV (KMG-IV): sequencing the most valuable type-strain genomes for metagenomic binning, comparative biology and taxonomic classification.</title>
        <authorList>
            <person name="Goeker M."/>
        </authorList>
    </citation>
    <scope>NUCLEOTIDE SEQUENCE [LARGE SCALE GENOMIC DNA]</scope>
    <source>
        <strain evidence="4 5">DSM 2163</strain>
    </source>
</reference>
<dbReference type="Gene3D" id="3.10.129.10">
    <property type="entry name" value="Hotdog Thioesterase"/>
    <property type="match status" value="1"/>
</dbReference>
<dbReference type="PANTHER" id="PTHR21660">
    <property type="entry name" value="THIOESTERASE SUPERFAMILY MEMBER-RELATED"/>
    <property type="match status" value="1"/>
</dbReference>
<dbReference type="AlphaFoldDB" id="A0A840ZH36"/>
<dbReference type="InterPro" id="IPR039298">
    <property type="entry name" value="ACOT13"/>
</dbReference>
<evidence type="ECO:0000256" key="1">
    <source>
        <dbReference type="ARBA" id="ARBA00008324"/>
    </source>
</evidence>
<accession>A0A840ZH36</accession>
<evidence type="ECO:0000259" key="3">
    <source>
        <dbReference type="Pfam" id="PF03061"/>
    </source>
</evidence>